<dbReference type="Pfam" id="PF04403">
    <property type="entry name" value="PqiA"/>
    <property type="match status" value="1"/>
</dbReference>
<keyword evidence="1" id="KW-0472">Membrane</keyword>
<evidence type="ECO:0000256" key="1">
    <source>
        <dbReference type="SAM" id="Phobius"/>
    </source>
</evidence>
<dbReference type="eggNOG" id="COG2995">
    <property type="taxonomic scope" value="Bacteria"/>
</dbReference>
<feature type="transmembrane region" description="Helical" evidence="1">
    <location>
        <begin position="49"/>
        <end position="68"/>
    </location>
</feature>
<sequence length="208" mass="22536">MTDLEDIIACPQCDTLHVARIPALGQRAICRRCGYVLIAPRRGAYLRTIALALTVTILMIGATFFPFLDVRVAGMSNASSLFDTALAFVDGGIMTALSVAVAALIVLIPVLRSLLVLYVVAPLAIDRAPLPQAAAAFRLSENLRPWSMAEIFVIGCAVALVKVGDLARVGYGPAFWMFAALVVVILLQESLISRWMIWRDLDPKNRPA</sequence>
<dbReference type="RefSeq" id="WP_007425410.1">
    <property type="nucleotide sequence ID" value="NZ_AMGO01000006.1"/>
</dbReference>
<keyword evidence="3" id="KW-1185">Reference proteome</keyword>
<dbReference type="Proteomes" id="UP000006765">
    <property type="component" value="Unassembled WGS sequence"/>
</dbReference>
<gene>
    <name evidence="2" type="ORF">OCGS_0257</name>
</gene>
<accession>K2I9N2</accession>
<feature type="transmembrane region" description="Helical" evidence="1">
    <location>
        <begin position="175"/>
        <end position="197"/>
    </location>
</feature>
<comment type="caution">
    <text evidence="2">The sequence shown here is derived from an EMBL/GenBank/DDBJ whole genome shotgun (WGS) entry which is preliminary data.</text>
</comment>
<evidence type="ECO:0000313" key="3">
    <source>
        <dbReference type="Proteomes" id="UP000006765"/>
    </source>
</evidence>
<keyword evidence="1" id="KW-0812">Transmembrane</keyword>
<dbReference type="EMBL" id="AMGO01000006">
    <property type="protein sequence ID" value="EKE45640.1"/>
    <property type="molecule type" value="Genomic_DNA"/>
</dbReference>
<feature type="transmembrane region" description="Helical" evidence="1">
    <location>
        <begin position="146"/>
        <end position="163"/>
    </location>
</feature>
<name>K2I9N2_9RHOB</name>
<dbReference type="AlphaFoldDB" id="K2I9N2"/>
<dbReference type="STRING" id="1231392.OCGS_0257"/>
<dbReference type="PATRIC" id="fig|1231392.3.peg.258"/>
<feature type="transmembrane region" description="Helical" evidence="1">
    <location>
        <begin position="96"/>
        <end position="125"/>
    </location>
</feature>
<reference evidence="2 3" key="1">
    <citation type="journal article" date="2012" name="J. Bacteriol.">
        <title>Draft Genome Sequence of Oceaniovalibus guishaninsula JLT2003T.</title>
        <authorList>
            <person name="Tang K."/>
            <person name="Liu K."/>
            <person name="Jiao N."/>
        </authorList>
    </citation>
    <scope>NUCLEOTIDE SEQUENCE [LARGE SCALE GENOMIC DNA]</scope>
    <source>
        <strain evidence="2 3">JLT2003</strain>
    </source>
</reference>
<evidence type="ECO:0000313" key="2">
    <source>
        <dbReference type="EMBL" id="EKE45640.1"/>
    </source>
</evidence>
<dbReference type="InterPro" id="IPR007498">
    <property type="entry name" value="PqiA-like"/>
</dbReference>
<organism evidence="2 3">
    <name type="scientific">Oceaniovalibus guishaninsula JLT2003</name>
    <dbReference type="NCBI Taxonomy" id="1231392"/>
    <lineage>
        <taxon>Bacteria</taxon>
        <taxon>Pseudomonadati</taxon>
        <taxon>Pseudomonadota</taxon>
        <taxon>Alphaproteobacteria</taxon>
        <taxon>Rhodobacterales</taxon>
        <taxon>Roseobacteraceae</taxon>
        <taxon>Oceaniovalibus</taxon>
    </lineage>
</organism>
<proteinExistence type="predicted"/>
<protein>
    <submittedName>
        <fullName evidence="2">Paraquat-inducible protein A</fullName>
    </submittedName>
</protein>
<keyword evidence="1" id="KW-1133">Transmembrane helix</keyword>